<protein>
    <submittedName>
        <fullName evidence="1">TupA-like ATPgrasp</fullName>
    </submittedName>
</protein>
<organism evidence="1 2">
    <name type="scientific">Anaerorhabdus furcosa</name>
    <dbReference type="NCBI Taxonomy" id="118967"/>
    <lineage>
        <taxon>Bacteria</taxon>
        <taxon>Bacillati</taxon>
        <taxon>Bacillota</taxon>
        <taxon>Erysipelotrichia</taxon>
        <taxon>Erysipelotrichales</taxon>
        <taxon>Erysipelotrichaceae</taxon>
        <taxon>Anaerorhabdus</taxon>
    </lineage>
</organism>
<reference evidence="2" key="1">
    <citation type="submission" date="2017-02" db="EMBL/GenBank/DDBJ databases">
        <authorList>
            <person name="Varghese N."/>
            <person name="Submissions S."/>
        </authorList>
    </citation>
    <scope>NUCLEOTIDE SEQUENCE [LARGE SCALE GENOMIC DNA]</scope>
    <source>
        <strain evidence="2">ATCC 25662</strain>
    </source>
</reference>
<evidence type="ECO:0000313" key="2">
    <source>
        <dbReference type="Proteomes" id="UP000243297"/>
    </source>
</evidence>
<dbReference type="EMBL" id="FUWY01000002">
    <property type="protein sequence ID" value="SJZ58002.1"/>
    <property type="molecule type" value="Genomic_DNA"/>
</dbReference>
<dbReference type="OrthoDB" id="9791827at2"/>
<dbReference type="STRING" id="118967.SAMN02745191_1037"/>
<accession>A0A1T4LTG5</accession>
<proteinExistence type="predicted"/>
<dbReference type="Pfam" id="PF14305">
    <property type="entry name" value="ATPgrasp_TupA"/>
    <property type="match status" value="1"/>
</dbReference>
<dbReference type="Proteomes" id="UP000243297">
    <property type="component" value="Unassembled WGS sequence"/>
</dbReference>
<name>A0A1T4LTG5_9FIRM</name>
<keyword evidence="2" id="KW-1185">Reference proteome</keyword>
<dbReference type="RefSeq" id="WP_159443729.1">
    <property type="nucleotide sequence ID" value="NZ_FUWY01000002.1"/>
</dbReference>
<gene>
    <name evidence="1" type="ORF">SAMN02745191_1037</name>
</gene>
<sequence length="302" mass="35284">MSYASLKESLKKSDIIEKSYLILLKMLYSMNSKIAVKFEFLISMGYSLDLKNPSTFNEKIQYLKFNEKGILITNCADKILVRDYIISKGYRAILNDILGVYDNAEQINYDLLPNQFALKCNHGCGYNIICKDKSQLNIEEANKKLNSWLKEKFGVLHYEPQYFNINRKILCEKYLESESGGIMNDYKLYCSQGKVLMIRVITGREDHDLKKYHFDKNWNFLESNTSESMNEIQEKVKYTEKINEIIEISENLSKDFKFVRVDFYVIRNKVIFGELTFTPTGGFDTGFTKELDIWLGSQIDLN</sequence>
<dbReference type="InterPro" id="IPR029465">
    <property type="entry name" value="ATPgrasp_TupA"/>
</dbReference>
<evidence type="ECO:0000313" key="1">
    <source>
        <dbReference type="EMBL" id="SJZ58002.1"/>
    </source>
</evidence>
<dbReference type="AlphaFoldDB" id="A0A1T4LTG5"/>